<dbReference type="PRINTS" id="PR00811">
    <property type="entry name" value="BCTERIALGSPD"/>
</dbReference>
<dbReference type="InterPro" id="IPR032789">
    <property type="entry name" value="T2SS-T3SS_pil_N"/>
</dbReference>
<dbReference type="InterPro" id="IPR004846">
    <property type="entry name" value="T2SS/T3SS_dom"/>
</dbReference>
<protein>
    <submittedName>
        <fullName evidence="4">Secretin</fullName>
    </submittedName>
</protein>
<dbReference type="InterPro" id="IPR001775">
    <property type="entry name" value="GspD/PilQ"/>
</dbReference>
<organism evidence="4 5">
    <name type="scientific">Pasteurella multocida</name>
    <dbReference type="NCBI Taxonomy" id="747"/>
    <lineage>
        <taxon>Bacteria</taxon>
        <taxon>Pseudomonadati</taxon>
        <taxon>Pseudomonadota</taxon>
        <taxon>Gammaproteobacteria</taxon>
        <taxon>Pasteurellales</taxon>
        <taxon>Pasteurellaceae</taxon>
        <taxon>Pasteurella</taxon>
    </lineage>
</organism>
<comment type="similarity">
    <text evidence="1">Belongs to the bacterial secretin family.</text>
</comment>
<dbReference type="AlphaFoldDB" id="A0A849CFH0"/>
<name>A0A849CFH0_PASMD</name>
<dbReference type="PANTHER" id="PTHR30332:SF17">
    <property type="entry name" value="TYPE IV PILIATION SYSTEM PROTEIN DR_0774-RELATED"/>
    <property type="match status" value="1"/>
</dbReference>
<dbReference type="Proteomes" id="UP000540079">
    <property type="component" value="Unassembled WGS sequence"/>
</dbReference>
<accession>A0A849CFH0</accession>
<comment type="caution">
    <text evidence="4">The sequence shown here is derived from an EMBL/GenBank/DDBJ whole genome shotgun (WGS) entry which is preliminary data.</text>
</comment>
<dbReference type="EMBL" id="PPVL01000002">
    <property type="protein sequence ID" value="NNI78303.1"/>
    <property type="molecule type" value="Genomic_DNA"/>
</dbReference>
<feature type="domain" description="Pilus formation protein N-terminal" evidence="3">
    <location>
        <begin position="29"/>
        <end position="97"/>
    </location>
</feature>
<evidence type="ECO:0000313" key="4">
    <source>
        <dbReference type="EMBL" id="NNI78303.1"/>
    </source>
</evidence>
<evidence type="ECO:0000259" key="2">
    <source>
        <dbReference type="Pfam" id="PF00263"/>
    </source>
</evidence>
<dbReference type="GO" id="GO:0015627">
    <property type="term" value="C:type II protein secretion system complex"/>
    <property type="evidence" value="ECO:0007669"/>
    <property type="project" value="TreeGrafter"/>
</dbReference>
<dbReference type="Pfam" id="PF00263">
    <property type="entry name" value="Secretin"/>
    <property type="match status" value="1"/>
</dbReference>
<dbReference type="Pfam" id="PF13629">
    <property type="entry name" value="T2SS-T3SS_pil_N"/>
    <property type="match status" value="1"/>
</dbReference>
<dbReference type="PANTHER" id="PTHR30332">
    <property type="entry name" value="PROBABLE GENERAL SECRETION PATHWAY PROTEIN D"/>
    <property type="match status" value="1"/>
</dbReference>
<evidence type="ECO:0000313" key="5">
    <source>
        <dbReference type="Proteomes" id="UP000540079"/>
    </source>
</evidence>
<dbReference type="InterPro" id="IPR050810">
    <property type="entry name" value="Bact_Secretion_Sys_Channel"/>
</dbReference>
<reference evidence="4 5" key="1">
    <citation type="journal article" date="2018" name="Front. Microbiol.">
        <title>Genetic and Phylogenetic Characteristics of Pasteurella multocida Isolates From Different Host Species.</title>
        <authorList>
            <person name="Peng Z."/>
            <person name="Liang W."/>
            <person name="Wang F."/>
            <person name="Xu Z."/>
            <person name="Xie Z."/>
            <person name="Lian Z."/>
            <person name="Hua L."/>
            <person name="Zhou R."/>
            <person name="Chen H."/>
            <person name="Wu B."/>
        </authorList>
    </citation>
    <scope>NUCLEOTIDE SEQUENCE [LARGE SCALE GENOMIC DNA]</scope>
    <source>
        <strain evidence="4 5">HNA06</strain>
    </source>
</reference>
<gene>
    <name evidence="4" type="ORF">C2800_02465</name>
</gene>
<dbReference type="RefSeq" id="WP_014667932.1">
    <property type="nucleotide sequence ID" value="NZ_CP030096.1"/>
</dbReference>
<evidence type="ECO:0000259" key="3">
    <source>
        <dbReference type="Pfam" id="PF13629"/>
    </source>
</evidence>
<sequence>MNNKCITKKWLSVLLIGSGLIWSSLVYSKTFNLEQGGTKLVRTDEKIDTIFVSSPSVADYEILDDNSFIIYAKEEGRAEVTAFGQDGKALTTDFINVNPLISNINDISDTNRQIKARFPNSNLSVKKVGKAYVIEGKARTQEESEEAHRIVGEALGNNKKVTETTFNRSEGVKEYIPFLDKYQFDGVINNANVADTTQINVKLSVVEVNKKLTEALGINWGRVVGVHSGPLLGGSVSLSGGFGGSSGSTLNINATGVSAFINALNNQDNGKILAEPSISLLSGETADILVGGELPFAQKDKEGSATIIYKEFGVKLIVGAKVQKNKRIRLALDQSVSTIAGSYAYDNVGTVPYFNTRRAKSIFEVADGESFIIGGLFSSQDAEGINKVPLLGDIPILGSFFRNARTDREDKELVIVATVNVVKPVHESDIVYPTFEQTGTMERFFNLTPIKNVYHKTLSTNFLRNGGFIQ</sequence>
<dbReference type="GO" id="GO:0009306">
    <property type="term" value="P:protein secretion"/>
    <property type="evidence" value="ECO:0007669"/>
    <property type="project" value="InterPro"/>
</dbReference>
<evidence type="ECO:0000256" key="1">
    <source>
        <dbReference type="RuleBase" id="RU004003"/>
    </source>
</evidence>
<feature type="domain" description="Type II/III secretion system secretin-like" evidence="2">
    <location>
        <begin position="263"/>
        <end position="423"/>
    </location>
</feature>
<proteinExistence type="inferred from homology"/>